<comment type="subcellular location">
    <subcellularLocation>
        <location evidence="1">Cell membrane</location>
        <topology evidence="1">Peripheral membrane protein</topology>
        <orientation evidence="1">Cytoplasmic side</orientation>
    </subcellularLocation>
</comment>
<evidence type="ECO:0000256" key="6">
    <source>
        <dbReference type="ARBA" id="ARBA00022500"/>
    </source>
</evidence>
<keyword evidence="5" id="KW-1003">Cell membrane</keyword>
<dbReference type="InterPro" id="IPR052570">
    <property type="entry name" value="FliJ"/>
</dbReference>
<feature type="coiled-coil region" evidence="11">
    <location>
        <begin position="10"/>
        <end position="37"/>
    </location>
</feature>
<evidence type="ECO:0000256" key="12">
    <source>
        <dbReference type="SAM" id="MobiDB-lite"/>
    </source>
</evidence>
<evidence type="ECO:0000256" key="2">
    <source>
        <dbReference type="ARBA" id="ARBA00010004"/>
    </source>
</evidence>
<keyword evidence="13" id="KW-0282">Flagellum</keyword>
<dbReference type="PRINTS" id="PR01004">
    <property type="entry name" value="FLGFLIJ"/>
</dbReference>
<dbReference type="Gene3D" id="1.10.287.1700">
    <property type="match status" value="1"/>
</dbReference>
<evidence type="ECO:0000256" key="4">
    <source>
        <dbReference type="ARBA" id="ARBA00022448"/>
    </source>
</evidence>
<dbReference type="Pfam" id="PF02050">
    <property type="entry name" value="FliJ"/>
    <property type="match status" value="1"/>
</dbReference>
<protein>
    <recommendedName>
        <fullName evidence="3">Flagellar FliJ protein</fullName>
    </recommendedName>
</protein>
<keyword evidence="14" id="KW-1185">Reference proteome</keyword>
<dbReference type="InterPro" id="IPR018006">
    <property type="entry name" value="Flag_FliJ_proteobac"/>
</dbReference>
<evidence type="ECO:0000256" key="10">
    <source>
        <dbReference type="ARBA" id="ARBA00023225"/>
    </source>
</evidence>
<feature type="region of interest" description="Disordered" evidence="12">
    <location>
        <begin position="121"/>
        <end position="143"/>
    </location>
</feature>
<keyword evidence="13" id="KW-0966">Cell projection</keyword>
<name>A0ABY6DLL1_9NEIS</name>
<dbReference type="PANTHER" id="PTHR38786">
    <property type="entry name" value="FLAGELLAR FLIJ PROTEIN"/>
    <property type="match status" value="1"/>
</dbReference>
<reference evidence="13" key="1">
    <citation type="submission" date="2022-10" db="EMBL/GenBank/DDBJ databases">
        <title>Chitiniphilus purpureus sp. nov., a novel chitin-degrading bacterium isolated from crawfish pond sediment.</title>
        <authorList>
            <person name="Li K."/>
        </authorList>
    </citation>
    <scope>NUCLEOTIDE SEQUENCE</scope>
    <source>
        <strain evidence="13">CD1</strain>
    </source>
</reference>
<keyword evidence="11" id="KW-0175">Coiled coil</keyword>
<evidence type="ECO:0000313" key="14">
    <source>
        <dbReference type="Proteomes" id="UP001061302"/>
    </source>
</evidence>
<dbReference type="Proteomes" id="UP001061302">
    <property type="component" value="Chromosome"/>
</dbReference>
<dbReference type="InterPro" id="IPR053716">
    <property type="entry name" value="Flag_assembly_chemotaxis_eff"/>
</dbReference>
<keyword evidence="8" id="KW-0653">Protein transport</keyword>
<keyword evidence="9" id="KW-0472">Membrane</keyword>
<comment type="similarity">
    <text evidence="2">Belongs to the FliJ family.</text>
</comment>
<accession>A0ABY6DLL1</accession>
<organism evidence="13 14">
    <name type="scientific">Chitiniphilus purpureus</name>
    <dbReference type="NCBI Taxonomy" id="2981137"/>
    <lineage>
        <taxon>Bacteria</taxon>
        <taxon>Pseudomonadati</taxon>
        <taxon>Pseudomonadota</taxon>
        <taxon>Betaproteobacteria</taxon>
        <taxon>Neisseriales</taxon>
        <taxon>Chitinibacteraceae</taxon>
        <taxon>Chitiniphilus</taxon>
    </lineage>
</organism>
<keyword evidence="6" id="KW-0145">Chemotaxis</keyword>
<evidence type="ECO:0000256" key="5">
    <source>
        <dbReference type="ARBA" id="ARBA00022475"/>
    </source>
</evidence>
<evidence type="ECO:0000256" key="3">
    <source>
        <dbReference type="ARBA" id="ARBA00020392"/>
    </source>
</evidence>
<evidence type="ECO:0000256" key="9">
    <source>
        <dbReference type="ARBA" id="ARBA00023136"/>
    </source>
</evidence>
<dbReference type="EMBL" id="CP106753">
    <property type="protein sequence ID" value="UXY14588.1"/>
    <property type="molecule type" value="Genomic_DNA"/>
</dbReference>
<evidence type="ECO:0000256" key="7">
    <source>
        <dbReference type="ARBA" id="ARBA00022795"/>
    </source>
</evidence>
<keyword evidence="13" id="KW-0969">Cilium</keyword>
<gene>
    <name evidence="13" type="primary">fliJ</name>
    <name evidence="13" type="ORF">N8I74_14855</name>
</gene>
<evidence type="ECO:0000256" key="8">
    <source>
        <dbReference type="ARBA" id="ARBA00022927"/>
    </source>
</evidence>
<keyword evidence="10" id="KW-1006">Bacterial flagellum protein export</keyword>
<dbReference type="RefSeq" id="WP_263123890.1">
    <property type="nucleotide sequence ID" value="NZ_CP106753.1"/>
</dbReference>
<proteinExistence type="inferred from homology"/>
<evidence type="ECO:0000313" key="13">
    <source>
        <dbReference type="EMBL" id="UXY14588.1"/>
    </source>
</evidence>
<sequence length="143" mass="16820">MAEFRFHFLLQLAQDEREEAARAMQAAQAAVQSAKHKLEQVETFRDEYRGRLMASGQGGMTVVQWRDYQQFLAKLDAAASAQQAEIVRLEALYLQHKEVWLACEKKVKAFEALKVRHEQDELRRESKREQKLIDEFNSRPRQR</sequence>
<dbReference type="PANTHER" id="PTHR38786:SF1">
    <property type="entry name" value="FLAGELLAR FLIJ PROTEIN"/>
    <property type="match status" value="1"/>
</dbReference>
<dbReference type="PIRSF" id="PIRSF019404">
    <property type="entry name" value="FliJ"/>
    <property type="match status" value="1"/>
</dbReference>
<keyword evidence="7" id="KW-1005">Bacterial flagellum biogenesis</keyword>
<dbReference type="NCBIfam" id="TIGR02473">
    <property type="entry name" value="flagell_FliJ"/>
    <property type="match status" value="1"/>
</dbReference>
<evidence type="ECO:0000256" key="1">
    <source>
        <dbReference type="ARBA" id="ARBA00004413"/>
    </source>
</evidence>
<keyword evidence="4" id="KW-0813">Transport</keyword>
<dbReference type="InterPro" id="IPR012823">
    <property type="entry name" value="Flagell_FliJ"/>
</dbReference>
<evidence type="ECO:0000256" key="11">
    <source>
        <dbReference type="SAM" id="Coils"/>
    </source>
</evidence>